<evidence type="ECO:0000313" key="2">
    <source>
        <dbReference type="Proteomes" id="UP001145114"/>
    </source>
</evidence>
<keyword evidence="2" id="KW-1185">Reference proteome</keyword>
<organism evidence="1 2">
    <name type="scientific">Spiromyces aspiralis</name>
    <dbReference type="NCBI Taxonomy" id="68401"/>
    <lineage>
        <taxon>Eukaryota</taxon>
        <taxon>Fungi</taxon>
        <taxon>Fungi incertae sedis</taxon>
        <taxon>Zoopagomycota</taxon>
        <taxon>Kickxellomycotina</taxon>
        <taxon>Kickxellomycetes</taxon>
        <taxon>Kickxellales</taxon>
        <taxon>Kickxellaceae</taxon>
        <taxon>Spiromyces</taxon>
    </lineage>
</organism>
<dbReference type="EMBL" id="JAMZIH010000655">
    <property type="protein sequence ID" value="KAJ1679035.1"/>
    <property type="molecule type" value="Genomic_DNA"/>
</dbReference>
<accession>A0ACC1HSL6</accession>
<reference evidence="1" key="1">
    <citation type="submission" date="2022-06" db="EMBL/GenBank/DDBJ databases">
        <title>Phylogenomic reconstructions and comparative analyses of Kickxellomycotina fungi.</title>
        <authorList>
            <person name="Reynolds N.K."/>
            <person name="Stajich J.E."/>
            <person name="Barry K."/>
            <person name="Grigoriev I.V."/>
            <person name="Crous P."/>
            <person name="Smith M.E."/>
        </authorList>
    </citation>
    <scope>NUCLEOTIDE SEQUENCE</scope>
    <source>
        <strain evidence="1">RSA 2271</strain>
    </source>
</reference>
<comment type="caution">
    <text evidence="1">The sequence shown here is derived from an EMBL/GenBank/DDBJ whole genome shotgun (WGS) entry which is preliminary data.</text>
</comment>
<name>A0ACC1HSL6_9FUNG</name>
<proteinExistence type="predicted"/>
<evidence type="ECO:0000313" key="1">
    <source>
        <dbReference type="EMBL" id="KAJ1679035.1"/>
    </source>
</evidence>
<sequence>MGGGPFDPMSDTSDYYMVSLAETEKLGLLYSKSKVYVYRSSDEGDRIPGFLCIVQGSVPRKHYIAWTPEALLPEKDRESYVQVELYPNFADPHDSTAQSIQSQLQSLALDDTSSDHLVLISSTPLQPSSCTAATSYAFCEPLDDVASLLVQPPSFSQWYGSVIVTLRSGTALPPLWFHDDESASAIVGQTRHWGGDELIAQLIALVEVKVSERNPRLYLINGSSAPDTLDTDEAQQHAHLCSTPLSPSSAAEGGQGGPRISGNRSGQPPLSAAMIPDMKPLVKQAKEWQWNVLEQFSRITRTFRDATMTIQENPIGRSLIPMLPMALRPLQPSNHIAQMGGEYESARLYLARWAAQHISRRQREESAGHPDSEYQREGRGAKDTGRSGDSSSVRVWEEWMGERSELGSFEVISTDRTARLPEPLQGEARPLSAEQWFSFFQSKHDGPDVGERLQADKDQVLRAIFAGGVEEDIRPVVWKYLLGMYPWDSTEAERRAIDAQKHDEYWRIKASWVSDIDRKTSRSHIEQASRIDKDVLRTDRTVPIFAESEASDTAVTTAGGLPGSNSSLEQMKDILLTYHYHDKAELGYVQGMSDLLAPIYAVMQDEPNTFWCFAKFMERMRRNFVRNQSGMRAQLDLMRDLVRVTNPQLYQHLDKTDSTNMFFCFRWLLIWFKREFTFEESQHLWEVLWTDYLTDQFVLFVALAILQQHADVIIDHLRRFDEILKYINDLAETINLDTALRDAEMWFYKLQYCIDRVQEQRRQEVPDAGCDNCNDEVRAKVKAKDTQP</sequence>
<feature type="non-terminal residue" evidence="1">
    <location>
        <position position="788"/>
    </location>
</feature>
<protein>
    <submittedName>
        <fullName evidence="1">GTPase activating protein</fullName>
    </submittedName>
</protein>
<dbReference type="Proteomes" id="UP001145114">
    <property type="component" value="Unassembled WGS sequence"/>
</dbReference>
<gene>
    <name evidence="1" type="primary">GYP7</name>
    <name evidence="1" type="ORF">EV182_002861</name>
</gene>